<dbReference type="Gene3D" id="1.20.1720.10">
    <property type="entry name" value="Multidrug resistance protein D"/>
    <property type="match status" value="1"/>
</dbReference>
<keyword evidence="11" id="KW-1185">Reference proteome</keyword>
<feature type="transmembrane region" description="Helical" evidence="8">
    <location>
        <begin position="38"/>
        <end position="61"/>
    </location>
</feature>
<dbReference type="PANTHER" id="PTHR23502:SF162">
    <property type="entry name" value="INNER MEMBRANE TRANSPORT PROTEIN YDHC"/>
    <property type="match status" value="1"/>
</dbReference>
<dbReference type="InterPro" id="IPR004812">
    <property type="entry name" value="Efflux_drug-R_Bcr/CmlA"/>
</dbReference>
<dbReference type="NCBIfam" id="TIGR00710">
    <property type="entry name" value="efflux_Bcr_CflA"/>
    <property type="match status" value="1"/>
</dbReference>
<comment type="similarity">
    <text evidence="2 8">Belongs to the major facilitator superfamily. Bcr/CmlA family.</text>
</comment>
<feature type="transmembrane region" description="Helical" evidence="8">
    <location>
        <begin position="97"/>
        <end position="119"/>
    </location>
</feature>
<dbReference type="Pfam" id="PF07690">
    <property type="entry name" value="MFS_1"/>
    <property type="match status" value="1"/>
</dbReference>
<name>A0A097R2J5_HAFAL</name>
<feature type="transmembrane region" description="Helical" evidence="8">
    <location>
        <begin position="246"/>
        <end position="264"/>
    </location>
</feature>
<feature type="domain" description="Major facilitator superfamily (MFS) profile" evidence="9">
    <location>
        <begin position="7"/>
        <end position="387"/>
    </location>
</feature>
<gene>
    <name evidence="10" type="ORF">AT03_11505</name>
</gene>
<dbReference type="Proteomes" id="UP000029986">
    <property type="component" value="Chromosome"/>
</dbReference>
<keyword evidence="3 8" id="KW-0813">Transport</keyword>
<feature type="transmembrane region" description="Helical" evidence="8">
    <location>
        <begin position="73"/>
        <end position="91"/>
    </location>
</feature>
<feature type="transmembrane region" description="Helical" evidence="8">
    <location>
        <begin position="7"/>
        <end position="26"/>
    </location>
</feature>
<feature type="transmembrane region" description="Helical" evidence="8">
    <location>
        <begin position="201"/>
        <end position="226"/>
    </location>
</feature>
<dbReference type="AlphaFoldDB" id="A0A097R2J5"/>
<dbReference type="FunFam" id="1.20.1720.10:FF:000005">
    <property type="entry name" value="Bcr/CflA family efflux transporter"/>
    <property type="match status" value="1"/>
</dbReference>
<dbReference type="CDD" id="cd17320">
    <property type="entry name" value="MFS_MdfA_MDR_like"/>
    <property type="match status" value="1"/>
</dbReference>
<evidence type="ECO:0000256" key="4">
    <source>
        <dbReference type="ARBA" id="ARBA00022475"/>
    </source>
</evidence>
<dbReference type="PATRIC" id="fig|1453496.5.peg.2323"/>
<evidence type="ECO:0000313" key="10">
    <source>
        <dbReference type="EMBL" id="AIU72947.1"/>
    </source>
</evidence>
<sequence length="408" mass="43907">MRTSSFFMFYLAGLSMLGYLATDMYLPAFGAMQQDLNASAGAISASLSIFLAGFAFAQLVWGPLSDRIGRKPVLAMGLTLFSLGCLGMLWVDTTTELLVLRFVQAIGVCSAAVTWQALVIDRYSKGVANRVFATIMPLVALSPALAPLLGAWLLNHLEWQAIFAVLFGISLLLLIPTLMLKDERRKPTENQPKENISFFQLMRSNIFSGNVMIFAACSAGFFAWLTGSPFILGDMGYSPNDIGLSYVPQTIAFLIGGYGCRALLSRIGGNLMLPWLLVVYSLSMIGMFAMALLSSPGLFALLVPFCIMAMANGAIYPIVVANALTPFPESSGKAAALQNTLQLGVCFLASLLVSVYVESALLATTAIMAGTAILVAVGYWLKSDSVTKRLTHESLTANESDKKHLSQH</sequence>
<evidence type="ECO:0000256" key="5">
    <source>
        <dbReference type="ARBA" id="ARBA00022692"/>
    </source>
</evidence>
<dbReference type="PROSITE" id="PS50850">
    <property type="entry name" value="MFS"/>
    <property type="match status" value="1"/>
</dbReference>
<protein>
    <recommendedName>
        <fullName evidence="8">Bcr/CflA family efflux transporter</fullName>
    </recommendedName>
</protein>
<comment type="subcellular location">
    <subcellularLocation>
        <location evidence="8">Cell inner membrane</location>
        <topology evidence="8">Multi-pass membrane protein</topology>
    </subcellularLocation>
    <subcellularLocation>
        <location evidence="1">Cell membrane</location>
        <topology evidence="1">Multi-pass membrane protein</topology>
    </subcellularLocation>
</comment>
<accession>A0A097R2J5</accession>
<dbReference type="InterPro" id="IPR020846">
    <property type="entry name" value="MFS_dom"/>
</dbReference>
<keyword evidence="4" id="KW-1003">Cell membrane</keyword>
<feature type="transmembrane region" description="Helical" evidence="8">
    <location>
        <begin position="131"/>
        <end position="153"/>
    </location>
</feature>
<organism evidence="10 11">
    <name type="scientific">Hafnia alvei FB1</name>
    <dbReference type="NCBI Taxonomy" id="1453496"/>
    <lineage>
        <taxon>Bacteria</taxon>
        <taxon>Pseudomonadati</taxon>
        <taxon>Pseudomonadota</taxon>
        <taxon>Gammaproteobacteria</taxon>
        <taxon>Enterobacterales</taxon>
        <taxon>Hafniaceae</taxon>
        <taxon>Hafnia</taxon>
    </lineage>
</organism>
<dbReference type="InterPro" id="IPR011701">
    <property type="entry name" value="MFS"/>
</dbReference>
<dbReference type="InterPro" id="IPR036259">
    <property type="entry name" value="MFS_trans_sf"/>
</dbReference>
<keyword evidence="5 8" id="KW-0812">Transmembrane</keyword>
<keyword evidence="8" id="KW-0997">Cell inner membrane</keyword>
<evidence type="ECO:0000256" key="2">
    <source>
        <dbReference type="ARBA" id="ARBA00006236"/>
    </source>
</evidence>
<dbReference type="EMBL" id="CP009706">
    <property type="protein sequence ID" value="AIU72947.1"/>
    <property type="molecule type" value="Genomic_DNA"/>
</dbReference>
<dbReference type="OrthoDB" id="9814303at2"/>
<evidence type="ECO:0000313" key="11">
    <source>
        <dbReference type="Proteomes" id="UP000029986"/>
    </source>
</evidence>
<evidence type="ECO:0000259" key="9">
    <source>
        <dbReference type="PROSITE" id="PS50850"/>
    </source>
</evidence>
<keyword evidence="7 8" id="KW-0472">Membrane</keyword>
<evidence type="ECO:0000256" key="7">
    <source>
        <dbReference type="ARBA" id="ARBA00023136"/>
    </source>
</evidence>
<dbReference type="GO" id="GO:0005886">
    <property type="term" value="C:plasma membrane"/>
    <property type="evidence" value="ECO:0007669"/>
    <property type="project" value="UniProtKB-SubCell"/>
</dbReference>
<dbReference type="eggNOG" id="COG2814">
    <property type="taxonomic scope" value="Bacteria"/>
</dbReference>
<reference evidence="10 11" key="1">
    <citation type="journal article" date="2014" name="Gut Pathog.">
        <title>Gene clusters of Hafnia alvei strain FB1 important in survival and pathogenesis: a draft genome perspective.</title>
        <authorList>
            <person name="Tan J.Y."/>
            <person name="Yin W.F."/>
            <person name="Chan K.G."/>
        </authorList>
    </citation>
    <scope>NUCLEOTIDE SEQUENCE [LARGE SCALE GENOMIC DNA]</scope>
    <source>
        <strain evidence="10 11">FB1</strain>
    </source>
</reference>
<evidence type="ECO:0000256" key="3">
    <source>
        <dbReference type="ARBA" id="ARBA00022448"/>
    </source>
</evidence>
<dbReference type="KEGG" id="hav:AT03_11505"/>
<dbReference type="SUPFAM" id="SSF103473">
    <property type="entry name" value="MFS general substrate transporter"/>
    <property type="match status" value="1"/>
</dbReference>
<evidence type="ECO:0000256" key="8">
    <source>
        <dbReference type="RuleBase" id="RU365088"/>
    </source>
</evidence>
<dbReference type="GO" id="GO:1990961">
    <property type="term" value="P:xenobiotic detoxification by transmembrane export across the plasma membrane"/>
    <property type="evidence" value="ECO:0007669"/>
    <property type="project" value="InterPro"/>
</dbReference>
<feature type="transmembrane region" description="Helical" evidence="8">
    <location>
        <begin position="271"/>
        <end position="293"/>
    </location>
</feature>
<feature type="transmembrane region" description="Helical" evidence="8">
    <location>
        <begin position="362"/>
        <end position="381"/>
    </location>
</feature>
<dbReference type="NCBIfam" id="NF008270">
    <property type="entry name" value="PRK11043.1"/>
    <property type="match status" value="1"/>
</dbReference>
<dbReference type="RefSeq" id="WP_025801075.1">
    <property type="nucleotide sequence ID" value="NZ_CP009706.1"/>
</dbReference>
<evidence type="ECO:0000256" key="6">
    <source>
        <dbReference type="ARBA" id="ARBA00022989"/>
    </source>
</evidence>
<proteinExistence type="inferred from homology"/>
<feature type="transmembrane region" description="Helical" evidence="8">
    <location>
        <begin position="336"/>
        <end position="356"/>
    </location>
</feature>
<evidence type="ECO:0000256" key="1">
    <source>
        <dbReference type="ARBA" id="ARBA00004651"/>
    </source>
</evidence>
<dbReference type="GO" id="GO:0042910">
    <property type="term" value="F:xenobiotic transmembrane transporter activity"/>
    <property type="evidence" value="ECO:0007669"/>
    <property type="project" value="InterPro"/>
</dbReference>
<dbReference type="HOGENOM" id="CLU_001265_47_1_6"/>
<dbReference type="PANTHER" id="PTHR23502">
    <property type="entry name" value="MAJOR FACILITATOR SUPERFAMILY"/>
    <property type="match status" value="1"/>
</dbReference>
<feature type="transmembrane region" description="Helical" evidence="8">
    <location>
        <begin position="299"/>
        <end position="324"/>
    </location>
</feature>
<keyword evidence="6 8" id="KW-1133">Transmembrane helix</keyword>
<feature type="transmembrane region" description="Helical" evidence="8">
    <location>
        <begin position="159"/>
        <end position="180"/>
    </location>
</feature>